<gene>
    <name evidence="5" type="ORF">HHK36_012871</name>
</gene>
<evidence type="ECO:0000256" key="3">
    <source>
        <dbReference type="ARBA" id="ARBA00022679"/>
    </source>
</evidence>
<dbReference type="PROSITE" id="PS51147">
    <property type="entry name" value="PFTA"/>
    <property type="match status" value="1"/>
</dbReference>
<comment type="similarity">
    <text evidence="1">Belongs to the protein prenyltransferase subunit alpha family.</text>
</comment>
<evidence type="ECO:0000256" key="2">
    <source>
        <dbReference type="ARBA" id="ARBA00022602"/>
    </source>
</evidence>
<dbReference type="OMA" id="CWIKHFA"/>
<dbReference type="Gene3D" id="1.25.40.120">
    <property type="entry name" value="Protein prenylyltransferase"/>
    <property type="match status" value="1"/>
</dbReference>
<protein>
    <submittedName>
        <fullName evidence="5">Uncharacterized protein</fullName>
    </submittedName>
</protein>
<dbReference type="InterPro" id="IPR002088">
    <property type="entry name" value="Prenyl_trans_a"/>
</dbReference>
<comment type="caution">
    <text evidence="5">The sequence shown here is derived from an EMBL/GenBank/DDBJ whole genome shotgun (WGS) entry which is preliminary data.</text>
</comment>
<dbReference type="Pfam" id="PF01239">
    <property type="entry name" value="PPTA"/>
    <property type="match status" value="2"/>
</dbReference>
<dbReference type="SUPFAM" id="SSF48439">
    <property type="entry name" value="Protein prenylyltransferase"/>
    <property type="match status" value="1"/>
</dbReference>
<keyword evidence="3" id="KW-0808">Transferase</keyword>
<organism evidence="5 6">
    <name type="scientific">Tetracentron sinense</name>
    <name type="common">Spur-leaf</name>
    <dbReference type="NCBI Taxonomy" id="13715"/>
    <lineage>
        <taxon>Eukaryota</taxon>
        <taxon>Viridiplantae</taxon>
        <taxon>Streptophyta</taxon>
        <taxon>Embryophyta</taxon>
        <taxon>Tracheophyta</taxon>
        <taxon>Spermatophyta</taxon>
        <taxon>Magnoliopsida</taxon>
        <taxon>Trochodendrales</taxon>
        <taxon>Trochodendraceae</taxon>
        <taxon>Tetracentron</taxon>
    </lineage>
</organism>
<keyword evidence="6" id="KW-1185">Reference proteome</keyword>
<sequence length="480" mass="54960">MSKELSYAEGNSFSLLKQLEDILECDPLIDEVGFIHPSQFMALNEDRGHSLHLFGNNVLQSADEILSTDIPDSDVIRPKNTNFWNRDHKLAISTEALLPLYGAARHAFMDAIRQYKMLRNLPIKTDRFVEETVPKSCLVSEELIESEVMKHSKALLLLSSDFGTAWNSRKLVVSKRKFFSMFMEELLLSALVLSYSPKSEHAWSHRRWAIKMIAGKCPSMQEIVRKESELVEEIAEGLGARFSELSKPVGSTFLSFSLQKSKMNYRAWNHRCWLVSYMTSGQVLDELNNSRKWAGLHVADNCCFHYRSQLMLRMLRDSCSEQDPDLCSGCMPNLYRVWKDELDWDEMLIKQYIGREALWLHRRFLSQCWIKHFAADLRGAPFHPEGHSSINHGIGIFIDNELQLFHSCLAVPDNDFEDGQAQAVLAAAYILWVSKQIAQSKGIELQEKLREVGDLKTLLNKVCPEKILLWDGLNRSSGGI</sequence>
<dbReference type="Proteomes" id="UP000655225">
    <property type="component" value="Unassembled WGS sequence"/>
</dbReference>
<accession>A0A834ZA34</accession>
<evidence type="ECO:0000313" key="6">
    <source>
        <dbReference type="Proteomes" id="UP000655225"/>
    </source>
</evidence>
<reference evidence="5 6" key="1">
    <citation type="submission" date="2020-04" db="EMBL/GenBank/DDBJ databases">
        <title>Plant Genome Project.</title>
        <authorList>
            <person name="Zhang R.-G."/>
        </authorList>
    </citation>
    <scope>NUCLEOTIDE SEQUENCE [LARGE SCALE GENOMIC DNA]</scope>
    <source>
        <strain evidence="5">YNK0</strain>
        <tissue evidence="5">Leaf</tissue>
    </source>
</reference>
<dbReference type="GO" id="GO:0004660">
    <property type="term" value="F:protein farnesyltransferase activity"/>
    <property type="evidence" value="ECO:0007669"/>
    <property type="project" value="TreeGrafter"/>
</dbReference>
<dbReference type="EMBL" id="JABCRI010000008">
    <property type="protein sequence ID" value="KAF8401920.1"/>
    <property type="molecule type" value="Genomic_DNA"/>
</dbReference>
<evidence type="ECO:0000256" key="4">
    <source>
        <dbReference type="ARBA" id="ARBA00022737"/>
    </source>
</evidence>
<dbReference type="AlphaFoldDB" id="A0A834ZA34"/>
<proteinExistence type="inferred from homology"/>
<keyword evidence="2" id="KW-0637">Prenyltransferase</keyword>
<dbReference type="PANTHER" id="PTHR11129:SF10">
    <property type="entry name" value="PROTEIN PRENYLYLTRANSFERASE SUPERFAMILY PROTEIN"/>
    <property type="match status" value="1"/>
</dbReference>
<evidence type="ECO:0000256" key="1">
    <source>
        <dbReference type="ARBA" id="ARBA00006734"/>
    </source>
</evidence>
<dbReference type="GO" id="GO:0004662">
    <property type="term" value="F:CAAX-protein geranylgeranyltransferase activity"/>
    <property type="evidence" value="ECO:0007669"/>
    <property type="project" value="TreeGrafter"/>
</dbReference>
<evidence type="ECO:0000313" key="5">
    <source>
        <dbReference type="EMBL" id="KAF8401920.1"/>
    </source>
</evidence>
<dbReference type="GO" id="GO:0005953">
    <property type="term" value="C:CAAX-protein geranylgeranyltransferase complex"/>
    <property type="evidence" value="ECO:0007669"/>
    <property type="project" value="TreeGrafter"/>
</dbReference>
<dbReference type="OrthoDB" id="1924260at2759"/>
<keyword evidence="4" id="KW-0677">Repeat</keyword>
<name>A0A834ZA34_TETSI</name>
<dbReference type="PANTHER" id="PTHR11129">
    <property type="entry name" value="PROTEIN FARNESYLTRANSFERASE ALPHA SUBUNIT/RAB GERANYLGERANYL TRANSFERASE ALPHA SUBUNIT"/>
    <property type="match status" value="1"/>
</dbReference>
<dbReference type="GO" id="GO:0005965">
    <property type="term" value="C:protein farnesyltransferase complex"/>
    <property type="evidence" value="ECO:0007669"/>
    <property type="project" value="TreeGrafter"/>
</dbReference>